<dbReference type="RefSeq" id="WP_168045043.1">
    <property type="nucleotide sequence ID" value="NZ_JAATJM010000001.1"/>
</dbReference>
<evidence type="ECO:0000313" key="2">
    <source>
        <dbReference type="EMBL" id="NJC40133.1"/>
    </source>
</evidence>
<reference evidence="2 3" key="1">
    <citation type="submission" date="2020-03" db="EMBL/GenBank/DDBJ databases">
        <title>Genomic Encyclopedia of Type Strains, Phase IV (KMG-IV): sequencing the most valuable type-strain genomes for metagenomic binning, comparative biology and taxonomic classification.</title>
        <authorList>
            <person name="Goeker M."/>
        </authorList>
    </citation>
    <scope>NUCLEOTIDE SEQUENCE [LARGE SCALE GENOMIC DNA]</scope>
    <source>
        <strain evidence="2 3">DSM 4736</strain>
    </source>
</reference>
<dbReference type="InterPro" id="IPR011990">
    <property type="entry name" value="TPR-like_helical_dom_sf"/>
</dbReference>
<organism evidence="2 3">
    <name type="scientific">Brevundimonas alba</name>
    <dbReference type="NCBI Taxonomy" id="74314"/>
    <lineage>
        <taxon>Bacteria</taxon>
        <taxon>Pseudomonadati</taxon>
        <taxon>Pseudomonadota</taxon>
        <taxon>Alphaproteobacteria</taxon>
        <taxon>Caulobacterales</taxon>
        <taxon>Caulobacteraceae</taxon>
        <taxon>Brevundimonas</taxon>
    </lineage>
</organism>
<dbReference type="Proteomes" id="UP000587415">
    <property type="component" value="Unassembled WGS sequence"/>
</dbReference>
<sequence>MRRGSAPDDKPAPGFIGAHLLPLATSGRTGPSERREATMILEVLLAVVMASDHPAGTPAGQPAVALHSQAAPAKAIGGLWEQLGVAIRAEDTAAALTSAKAIAEHPDFAAETAERRSLITVLLGLLYSGEGQDAAALPYLIEASERPGASVDVWFARITSHARTDDRTAAARATARLLALHPDVVSNLSSPFILQIENSDEVDPDAAFELRRALQDAGWRDRFDSWIWVRLIDDLRERGRDDEAVELVGRVTASGALMHLHAMRRYDDLRGAAALADLDIAAILEAELQTRRTEAEASGAEFEARNAYASGLFNRGRFDEALAFTEATLALPAPEPATEDDRSLTWTMDARARALMELGRRDEAIAQMEIAAKRDEGGGTNVSQTINLGWFYLRAGENQKAIEAVKSLQAGSASPFGIMQAMHVRGCAGVALGEERIAGPAFAHMEQNWRDAPLTWVEAQACRGESDGAADTLLRILGDEDLSDRAVGAMHTYLVSQRATEFDRRVADALAVAVARPDVVAARDRIARALVIPTLSNQF</sequence>
<dbReference type="SUPFAM" id="SSF48452">
    <property type="entry name" value="TPR-like"/>
    <property type="match status" value="1"/>
</dbReference>
<feature type="region of interest" description="Disordered" evidence="1">
    <location>
        <begin position="1"/>
        <end position="31"/>
    </location>
</feature>
<feature type="compositionally biased region" description="Basic and acidic residues" evidence="1">
    <location>
        <begin position="1"/>
        <end position="11"/>
    </location>
</feature>
<dbReference type="EMBL" id="JAATJM010000001">
    <property type="protein sequence ID" value="NJC40133.1"/>
    <property type="molecule type" value="Genomic_DNA"/>
</dbReference>
<evidence type="ECO:0000313" key="3">
    <source>
        <dbReference type="Proteomes" id="UP000587415"/>
    </source>
</evidence>
<evidence type="ECO:0000256" key="1">
    <source>
        <dbReference type="SAM" id="MobiDB-lite"/>
    </source>
</evidence>
<keyword evidence="3" id="KW-1185">Reference proteome</keyword>
<dbReference type="AlphaFoldDB" id="A0A7X6BLN8"/>
<accession>A0A7X6BLN8</accession>
<proteinExistence type="predicted"/>
<comment type="caution">
    <text evidence="2">The sequence shown here is derived from an EMBL/GenBank/DDBJ whole genome shotgun (WGS) entry which is preliminary data.</text>
</comment>
<protein>
    <submittedName>
        <fullName evidence="2">Tetratricopeptide (TPR) repeat protein</fullName>
    </submittedName>
</protein>
<dbReference type="Gene3D" id="1.25.40.10">
    <property type="entry name" value="Tetratricopeptide repeat domain"/>
    <property type="match status" value="2"/>
</dbReference>
<name>A0A7X6BLN8_9CAUL</name>
<gene>
    <name evidence="2" type="ORF">GGQ87_000391</name>
</gene>